<evidence type="ECO:0000256" key="1">
    <source>
        <dbReference type="SAM" id="MobiDB-lite"/>
    </source>
</evidence>
<evidence type="ECO:0000313" key="2">
    <source>
        <dbReference type="EMBL" id="SHE26694.1"/>
    </source>
</evidence>
<reference evidence="3" key="1">
    <citation type="submission" date="2016-09" db="EMBL/GenBank/DDBJ databases">
        <authorList>
            <person name="Strepis N."/>
        </authorList>
    </citation>
    <scope>NUCLEOTIDE SEQUENCE [LARGE SCALE GENOMIC DNA]</scope>
</reference>
<gene>
    <name evidence="2" type="ORF">ACGLYG10_2948</name>
</gene>
<protein>
    <submittedName>
        <fullName evidence="2">Uncharacterized protein</fullName>
    </submittedName>
</protein>
<dbReference type="AlphaFoldDB" id="A0A1M4S385"/>
<dbReference type="OrthoDB" id="5122593at2"/>
<name>A0A1M4S385_9ACTO</name>
<dbReference type="EMBL" id="FQTT01000015">
    <property type="protein sequence ID" value="SHE26694.1"/>
    <property type="molecule type" value="Genomic_DNA"/>
</dbReference>
<sequence length="196" mass="22339">MSEADDGIEQAIEIRLRELLAAARSWSRDDSEALRKRILAELDRGMYDRRSADIEQFKSEDDRADSRQLFAKADREDRRADEAHAAAKHEADPAERMRAQAASEQRRTVADAAREDGRMRYDTAERRAETARALESRGLDRELVAIRMRADISQARPAVDAVRAGRPGMTAVHGRSYQSRRMRQFAVQGRRTALSR</sequence>
<evidence type="ECO:0000313" key="3">
    <source>
        <dbReference type="Proteomes" id="UP000184291"/>
    </source>
</evidence>
<feature type="region of interest" description="Disordered" evidence="1">
    <location>
        <begin position="57"/>
        <end position="116"/>
    </location>
</feature>
<keyword evidence="3" id="KW-1185">Reference proteome</keyword>
<dbReference type="RefSeq" id="WP_073333581.1">
    <property type="nucleotide sequence ID" value="NZ_FQTT01000015.1"/>
</dbReference>
<accession>A0A1M4S385</accession>
<proteinExistence type="predicted"/>
<dbReference type="STRING" id="1892869.ACGLYG10_2948"/>
<dbReference type="Proteomes" id="UP000184291">
    <property type="component" value="Unassembled WGS sequence"/>
</dbReference>
<organism evidence="2 3">
    <name type="scientific">Actinomyces glycerinitolerans</name>
    <dbReference type="NCBI Taxonomy" id="1892869"/>
    <lineage>
        <taxon>Bacteria</taxon>
        <taxon>Bacillati</taxon>
        <taxon>Actinomycetota</taxon>
        <taxon>Actinomycetes</taxon>
        <taxon>Actinomycetales</taxon>
        <taxon>Actinomycetaceae</taxon>
        <taxon>Actinomyces</taxon>
    </lineage>
</organism>